<dbReference type="Proteomes" id="UP000193077">
    <property type="component" value="Unassembled WGS sequence"/>
</dbReference>
<evidence type="ECO:0000256" key="1">
    <source>
        <dbReference type="SAM" id="MobiDB-lite"/>
    </source>
</evidence>
<sequence length="541" mass="60244">MSNELINEPDAPRLINGLRDTGYDFRTASADIIDNSVAAGAQEINVRIDLMQDGRKFVYFGDDGSGMNADGVFKAMRYGAPERENPESLGKFGLGLKTASSSVCRQFTLISRNSPDEALSKLSWDLDHVEASGLWEMSREPVTVDEEEAFEELCGEGSGTLVVWSKCDRILSKNYDEPGGAKEKAAIGRLSAGLQKHVSEIYHRFLDQADTRERNITISVDGVKVGPWDPFFRERSEQVLAEKQQAMEVQVEDGSTHNASVAAWILPHSDDLDDDEKSQARITNRGQGFYIYREGRLISSGGWLSVFGGLDPHMSLLRIEFDFGHELDEAFHIDVKKSRVLFDPALSEYLEKLLGPARREANLRYRKKAQKAAAKAKVDHTSSNRTVEGTKNTRQATVEGADPDTQSAVISNNRGPKIKIRQKIENNVEPGSLYIEAVDTITSGDLWEPSYRSAGVEGHVGAVLLNKHHDYYQKIYLRAASSGYSVQGMDLLLWAFTAAEQNNTNEELDPIFSDIREEISSNLRKLLRDVTTPTSDDLEDE</sequence>
<keyword evidence="3" id="KW-1185">Reference proteome</keyword>
<dbReference type="InterPro" id="IPR036890">
    <property type="entry name" value="HATPase_C_sf"/>
</dbReference>
<dbReference type="OrthoDB" id="9813438at2"/>
<dbReference type="SUPFAM" id="SSF55874">
    <property type="entry name" value="ATPase domain of HSP90 chaperone/DNA topoisomerase II/histidine kinase"/>
    <property type="match status" value="1"/>
</dbReference>
<reference evidence="2 3" key="1">
    <citation type="submission" date="2017-03" db="EMBL/GenBank/DDBJ databases">
        <authorList>
            <person name="Afonso C.L."/>
            <person name="Miller P.J."/>
            <person name="Scott M.A."/>
            <person name="Spackman E."/>
            <person name="Goraichik I."/>
            <person name="Dimitrov K.M."/>
            <person name="Suarez D.L."/>
            <person name="Swayne D.E."/>
        </authorList>
    </citation>
    <scope>NUCLEOTIDE SEQUENCE [LARGE SCALE GENOMIC DNA]</scope>
    <source>
        <strain evidence="2 3">CECT 7639</strain>
    </source>
</reference>
<keyword evidence="2" id="KW-0418">Kinase</keyword>
<gene>
    <name evidence="2" type="ORF">TRL7639_02127</name>
</gene>
<feature type="compositionally biased region" description="Polar residues" evidence="1">
    <location>
        <begin position="383"/>
        <end position="396"/>
    </location>
</feature>
<keyword evidence="2" id="KW-0808">Transferase</keyword>
<dbReference type="RefSeq" id="WP_085795638.1">
    <property type="nucleotide sequence ID" value="NZ_FWFO01000001.1"/>
</dbReference>
<feature type="region of interest" description="Disordered" evidence="1">
    <location>
        <begin position="374"/>
        <end position="413"/>
    </location>
</feature>
<feature type="compositionally biased region" description="Polar residues" evidence="1">
    <location>
        <begin position="404"/>
        <end position="413"/>
    </location>
</feature>
<dbReference type="Pfam" id="PF13589">
    <property type="entry name" value="HATPase_c_3"/>
    <property type="match status" value="1"/>
</dbReference>
<evidence type="ECO:0000313" key="3">
    <source>
        <dbReference type="Proteomes" id="UP000193077"/>
    </source>
</evidence>
<dbReference type="Gene3D" id="3.30.565.10">
    <property type="entry name" value="Histidine kinase-like ATPase, C-terminal domain"/>
    <property type="match status" value="1"/>
</dbReference>
<dbReference type="GO" id="GO:0016301">
    <property type="term" value="F:kinase activity"/>
    <property type="evidence" value="ECO:0007669"/>
    <property type="project" value="UniProtKB-KW"/>
</dbReference>
<organism evidence="2 3">
    <name type="scientific">Falsiruegeria litorea R37</name>
    <dbReference type="NCBI Taxonomy" id="1200284"/>
    <lineage>
        <taxon>Bacteria</taxon>
        <taxon>Pseudomonadati</taxon>
        <taxon>Pseudomonadota</taxon>
        <taxon>Alphaproteobacteria</taxon>
        <taxon>Rhodobacterales</taxon>
        <taxon>Roseobacteraceae</taxon>
        <taxon>Falsiruegeria</taxon>
    </lineage>
</organism>
<dbReference type="AlphaFoldDB" id="A0A1Y5SHQ3"/>
<dbReference type="EMBL" id="FWFO01000001">
    <property type="protein sequence ID" value="SLN41104.1"/>
    <property type="molecule type" value="Genomic_DNA"/>
</dbReference>
<accession>A0A1Y5SHQ3</accession>
<name>A0A1Y5SHQ3_9RHOB</name>
<proteinExistence type="predicted"/>
<evidence type="ECO:0000313" key="2">
    <source>
        <dbReference type="EMBL" id="SLN41104.1"/>
    </source>
</evidence>
<protein>
    <submittedName>
        <fullName evidence="2">Histidine kinase-, DNA gyrase B-, and HSP90-like ATPase</fullName>
    </submittedName>
</protein>